<keyword evidence="4" id="KW-1185">Reference proteome</keyword>
<feature type="transmembrane region" description="Helical" evidence="2">
    <location>
        <begin position="178"/>
        <end position="202"/>
    </location>
</feature>
<evidence type="ECO:0000256" key="2">
    <source>
        <dbReference type="SAM" id="Phobius"/>
    </source>
</evidence>
<keyword evidence="2" id="KW-1133">Transmembrane helix</keyword>
<sequence>MSEAKPEFQSDFEEFDTQRPQTKSPMASIAGSVSLGLTTLALLSAIAIVGTSAQALGTYNTTHLGRDYLLPLWPSNFDIRPTTALVACGAVIIVSSAISLVLSFVPELRAIQLKYRGIAFLAPTVGLIAGLVGTSFFYGVNASNTTSSLQSWSCQWSAIDMNIKPHWGTLCRQSKAGLYLMVMMIPLQVIVLSAGAVGVFAAKPRLVVRERKGSPAMS</sequence>
<feature type="transmembrane region" description="Helical" evidence="2">
    <location>
        <begin position="117"/>
        <end position="140"/>
    </location>
</feature>
<dbReference type="Proteomes" id="UP000824998">
    <property type="component" value="Unassembled WGS sequence"/>
</dbReference>
<proteinExistence type="predicted"/>
<name>A0A9P7YT10_9HELO</name>
<protein>
    <submittedName>
        <fullName evidence="3">Uncharacterized protein</fullName>
    </submittedName>
</protein>
<accession>A0A9P7YT10</accession>
<gene>
    <name evidence="3" type="ORF">BJ875DRAFT_448761</name>
</gene>
<reference evidence="3" key="1">
    <citation type="journal article" date="2021" name="IMA Fungus">
        <title>Genomic characterization of three marine fungi, including Emericellopsis atlantica sp. nov. with signatures of a generalist lifestyle and marine biomass degradation.</title>
        <authorList>
            <person name="Hagestad O.C."/>
            <person name="Hou L."/>
            <person name="Andersen J.H."/>
            <person name="Hansen E.H."/>
            <person name="Altermark B."/>
            <person name="Li C."/>
            <person name="Kuhnert E."/>
            <person name="Cox R.J."/>
            <person name="Crous P.W."/>
            <person name="Spatafora J.W."/>
            <person name="Lail K."/>
            <person name="Amirebrahimi M."/>
            <person name="Lipzen A."/>
            <person name="Pangilinan J."/>
            <person name="Andreopoulos W."/>
            <person name="Hayes R.D."/>
            <person name="Ng V."/>
            <person name="Grigoriev I.V."/>
            <person name="Jackson S.A."/>
            <person name="Sutton T.D.S."/>
            <person name="Dobson A.D.W."/>
            <person name="Rama T."/>
        </authorList>
    </citation>
    <scope>NUCLEOTIDE SEQUENCE</scope>
    <source>
        <strain evidence="3">TRa018bII</strain>
    </source>
</reference>
<feature type="transmembrane region" description="Helical" evidence="2">
    <location>
        <begin position="84"/>
        <end position="105"/>
    </location>
</feature>
<organism evidence="3 4">
    <name type="scientific">Amylocarpus encephaloides</name>
    <dbReference type="NCBI Taxonomy" id="45428"/>
    <lineage>
        <taxon>Eukaryota</taxon>
        <taxon>Fungi</taxon>
        <taxon>Dikarya</taxon>
        <taxon>Ascomycota</taxon>
        <taxon>Pezizomycotina</taxon>
        <taxon>Leotiomycetes</taxon>
        <taxon>Helotiales</taxon>
        <taxon>Helotiales incertae sedis</taxon>
        <taxon>Amylocarpus</taxon>
    </lineage>
</organism>
<dbReference type="EMBL" id="MU251360">
    <property type="protein sequence ID" value="KAG9239230.1"/>
    <property type="molecule type" value="Genomic_DNA"/>
</dbReference>
<keyword evidence="2" id="KW-0812">Transmembrane</keyword>
<dbReference type="AlphaFoldDB" id="A0A9P7YT10"/>
<evidence type="ECO:0000313" key="3">
    <source>
        <dbReference type="EMBL" id="KAG9239230.1"/>
    </source>
</evidence>
<evidence type="ECO:0000256" key="1">
    <source>
        <dbReference type="SAM" id="MobiDB-lite"/>
    </source>
</evidence>
<feature type="region of interest" description="Disordered" evidence="1">
    <location>
        <begin position="1"/>
        <end position="25"/>
    </location>
</feature>
<keyword evidence="2" id="KW-0472">Membrane</keyword>
<feature type="transmembrane region" description="Helical" evidence="2">
    <location>
        <begin position="29"/>
        <end position="50"/>
    </location>
</feature>
<comment type="caution">
    <text evidence="3">The sequence shown here is derived from an EMBL/GenBank/DDBJ whole genome shotgun (WGS) entry which is preliminary data.</text>
</comment>
<dbReference type="OrthoDB" id="3890746at2759"/>
<evidence type="ECO:0000313" key="4">
    <source>
        <dbReference type="Proteomes" id="UP000824998"/>
    </source>
</evidence>